<sequence>MGHYPITSKEGLAFVEQVRKLAMRLPEVTEKVDHFGHQTFRVNDKPFVMLGEGEDGTPKMSIKTLPTTQEVLLTRPHFTKTPYIGHHGWVSIAAKDISDWKEIESYLLEGYLRSAPKRLAKLVRPV</sequence>
<keyword evidence="2" id="KW-1185">Reference proteome</keyword>
<accession>A0ABY9T536</accession>
<evidence type="ECO:0000313" key="2">
    <source>
        <dbReference type="Proteomes" id="UP001256827"/>
    </source>
</evidence>
<dbReference type="Pfam" id="PF04237">
    <property type="entry name" value="YjbR"/>
    <property type="match status" value="1"/>
</dbReference>
<reference evidence="1 2" key="1">
    <citation type="submission" date="2023-09" db="EMBL/GenBank/DDBJ databases">
        <title>Complete Genome and Methylome dissection of Bacillus brevis NEB573 original source of BbsI restriction endonuclease.</title>
        <authorList>
            <person name="Fomenkov A."/>
            <person name="Roberts R.D."/>
        </authorList>
    </citation>
    <scope>NUCLEOTIDE SEQUENCE [LARGE SCALE GENOMIC DNA]</scope>
    <source>
        <strain evidence="1 2">NEB573</strain>
    </source>
</reference>
<dbReference type="InterPro" id="IPR058532">
    <property type="entry name" value="YjbR/MT2646/Rv2570-like"/>
</dbReference>
<evidence type="ECO:0000313" key="1">
    <source>
        <dbReference type="EMBL" id="WNC15200.1"/>
    </source>
</evidence>
<dbReference type="RefSeq" id="WP_310768678.1">
    <property type="nucleotide sequence ID" value="NZ_CP134050.1"/>
</dbReference>
<dbReference type="GO" id="GO:0003677">
    <property type="term" value="F:DNA binding"/>
    <property type="evidence" value="ECO:0007669"/>
    <property type="project" value="UniProtKB-KW"/>
</dbReference>
<name>A0ABY9T536_BREBE</name>
<dbReference type="SUPFAM" id="SSF142906">
    <property type="entry name" value="YjbR-like"/>
    <property type="match status" value="1"/>
</dbReference>
<dbReference type="Gene3D" id="3.90.1150.30">
    <property type="match status" value="1"/>
</dbReference>
<protein>
    <submittedName>
        <fullName evidence="1">MmcQ/YjbR family DNA-binding protein</fullName>
    </submittedName>
</protein>
<organism evidence="1 2">
    <name type="scientific">Brevibacillus brevis</name>
    <name type="common">Bacillus brevis</name>
    <dbReference type="NCBI Taxonomy" id="1393"/>
    <lineage>
        <taxon>Bacteria</taxon>
        <taxon>Bacillati</taxon>
        <taxon>Bacillota</taxon>
        <taxon>Bacilli</taxon>
        <taxon>Bacillales</taxon>
        <taxon>Paenibacillaceae</taxon>
        <taxon>Brevibacillus</taxon>
    </lineage>
</organism>
<keyword evidence="1" id="KW-0238">DNA-binding</keyword>
<proteinExistence type="predicted"/>
<gene>
    <name evidence="1" type="ORF">RGB73_02140</name>
</gene>
<dbReference type="EMBL" id="CP134050">
    <property type="protein sequence ID" value="WNC15200.1"/>
    <property type="molecule type" value="Genomic_DNA"/>
</dbReference>
<dbReference type="InterPro" id="IPR038056">
    <property type="entry name" value="YjbR-like_sf"/>
</dbReference>
<dbReference type="Proteomes" id="UP001256827">
    <property type="component" value="Chromosome"/>
</dbReference>